<feature type="compositionally biased region" description="Basic and acidic residues" evidence="6">
    <location>
        <begin position="219"/>
        <end position="241"/>
    </location>
</feature>
<evidence type="ECO:0008006" key="12">
    <source>
        <dbReference type="Google" id="ProtNLM"/>
    </source>
</evidence>
<dbReference type="InterPro" id="IPR036433">
    <property type="entry name" value="EF1B_G_C_sf"/>
</dbReference>
<proteinExistence type="predicted"/>
<comment type="caution">
    <text evidence="10">The sequence shown here is derived from an EMBL/GenBank/DDBJ whole genome shotgun (WGS) entry which is preliminary data.</text>
</comment>
<dbReference type="Proteomes" id="UP001642483">
    <property type="component" value="Unassembled WGS sequence"/>
</dbReference>
<dbReference type="InterPro" id="IPR004045">
    <property type="entry name" value="Glutathione_S-Trfase_N"/>
</dbReference>
<dbReference type="InterPro" id="IPR010987">
    <property type="entry name" value="Glutathione-S-Trfase_C-like"/>
</dbReference>
<dbReference type="InterPro" id="IPR036249">
    <property type="entry name" value="Thioredoxin-like_sf"/>
</dbReference>
<evidence type="ECO:0000256" key="2">
    <source>
        <dbReference type="ARBA" id="ARBA00011237"/>
    </source>
</evidence>
<dbReference type="PROSITE" id="PS50405">
    <property type="entry name" value="GST_CTER"/>
    <property type="match status" value="1"/>
</dbReference>
<organism evidence="10 11">
    <name type="scientific">Clavelina lepadiformis</name>
    <name type="common">Light-bulb sea squirt</name>
    <name type="synonym">Ascidia lepadiformis</name>
    <dbReference type="NCBI Taxonomy" id="159417"/>
    <lineage>
        <taxon>Eukaryota</taxon>
        <taxon>Metazoa</taxon>
        <taxon>Chordata</taxon>
        <taxon>Tunicata</taxon>
        <taxon>Ascidiacea</taxon>
        <taxon>Aplousobranchia</taxon>
        <taxon>Clavelinidae</taxon>
        <taxon>Clavelina</taxon>
    </lineage>
</organism>
<dbReference type="PANTHER" id="PTHR43986">
    <property type="entry name" value="ELONGATION FACTOR 1-GAMMA"/>
    <property type="match status" value="1"/>
</dbReference>
<keyword evidence="4 5" id="KW-0648">Protein biosynthesis</keyword>
<feature type="domain" description="GST N-terminal" evidence="8">
    <location>
        <begin position="1"/>
        <end position="79"/>
    </location>
</feature>
<feature type="domain" description="EF-1-gamma C-terminal" evidence="7">
    <location>
        <begin position="250"/>
        <end position="408"/>
    </location>
</feature>
<reference evidence="10 11" key="1">
    <citation type="submission" date="2024-02" db="EMBL/GenBank/DDBJ databases">
        <authorList>
            <person name="Daric V."/>
            <person name="Darras S."/>
        </authorList>
    </citation>
    <scope>NUCLEOTIDE SEQUENCE [LARGE SCALE GENOMIC DNA]</scope>
</reference>
<evidence type="ECO:0000259" key="9">
    <source>
        <dbReference type="PROSITE" id="PS50405"/>
    </source>
</evidence>
<dbReference type="SUPFAM" id="SSF52833">
    <property type="entry name" value="Thioredoxin-like"/>
    <property type="match status" value="1"/>
</dbReference>
<dbReference type="SMART" id="SM01183">
    <property type="entry name" value="EF1G"/>
    <property type="match status" value="1"/>
</dbReference>
<feature type="region of interest" description="Disordered" evidence="6">
    <location>
        <begin position="214"/>
        <end position="257"/>
    </location>
</feature>
<dbReference type="InterPro" id="IPR001662">
    <property type="entry name" value="EF1B_G_C"/>
</dbReference>
<dbReference type="InterPro" id="IPR050802">
    <property type="entry name" value="EF-GSTs"/>
</dbReference>
<accession>A0ABP0GZA6</accession>
<dbReference type="InterPro" id="IPR040079">
    <property type="entry name" value="Glutathione_S-Trfase"/>
</dbReference>
<evidence type="ECO:0000313" key="10">
    <source>
        <dbReference type="EMBL" id="CAK8696977.1"/>
    </source>
</evidence>
<dbReference type="SFLD" id="SFLDS00019">
    <property type="entry name" value="Glutathione_Transferase_(cytos"/>
    <property type="match status" value="1"/>
</dbReference>
<evidence type="ECO:0000256" key="3">
    <source>
        <dbReference type="ARBA" id="ARBA00022768"/>
    </source>
</evidence>
<dbReference type="CDD" id="cd03044">
    <property type="entry name" value="GST_N_EF1Bgamma"/>
    <property type="match status" value="1"/>
</dbReference>
<evidence type="ECO:0000256" key="5">
    <source>
        <dbReference type="PROSITE-ProRule" id="PRU00519"/>
    </source>
</evidence>
<evidence type="ECO:0000256" key="1">
    <source>
        <dbReference type="ARBA" id="ARBA00003468"/>
    </source>
</evidence>
<dbReference type="Pfam" id="PF02798">
    <property type="entry name" value="GST_N"/>
    <property type="match status" value="1"/>
</dbReference>
<evidence type="ECO:0000259" key="7">
    <source>
        <dbReference type="PROSITE" id="PS50040"/>
    </source>
</evidence>
<dbReference type="SUPFAM" id="SSF47616">
    <property type="entry name" value="GST C-terminal domain-like"/>
    <property type="match status" value="1"/>
</dbReference>
<keyword evidence="11" id="KW-1185">Reference proteome</keyword>
<gene>
    <name evidence="10" type="ORF">CVLEPA_LOCUS30271</name>
</gene>
<dbReference type="PANTHER" id="PTHR43986:SF1">
    <property type="entry name" value="ELONGATION FACTOR 1-GAMMA"/>
    <property type="match status" value="1"/>
</dbReference>
<feature type="domain" description="GST C-terminal" evidence="9">
    <location>
        <begin position="78"/>
        <end position="211"/>
    </location>
</feature>
<dbReference type="PROSITE" id="PS50404">
    <property type="entry name" value="GST_NTER"/>
    <property type="match status" value="1"/>
</dbReference>
<comment type="subunit">
    <text evidence="2">EF-1 is composed of four subunits: alpha, beta, delta, and gamma.</text>
</comment>
<keyword evidence="3 5" id="KW-0251">Elongation factor</keyword>
<dbReference type="PROSITE" id="PS50040">
    <property type="entry name" value="EF1G_C"/>
    <property type="match status" value="1"/>
</dbReference>
<dbReference type="EMBL" id="CAWYQH010000163">
    <property type="protein sequence ID" value="CAK8696977.1"/>
    <property type="molecule type" value="Genomic_DNA"/>
</dbReference>
<name>A0ABP0GZA6_CLALP</name>
<dbReference type="Pfam" id="PF00647">
    <property type="entry name" value="EF1G"/>
    <property type="match status" value="1"/>
</dbReference>
<dbReference type="Gene3D" id="1.20.1050.10">
    <property type="match status" value="1"/>
</dbReference>
<evidence type="ECO:0000256" key="4">
    <source>
        <dbReference type="ARBA" id="ARBA00022917"/>
    </source>
</evidence>
<dbReference type="Gene3D" id="3.30.70.1010">
    <property type="entry name" value="Translation elongation factor EF1B, gamma chain, conserved domain"/>
    <property type="match status" value="1"/>
</dbReference>
<sequence>MGDYAFNKVKIAQKIQITANYSGFDLSLAEFVAGVTNKSDEFLKKFPLGKVPAFEGDSINLFEPNAIAFYVGNDTLRGGEAEAEVWQWIGVADNDLMPAACTWVYPTLGLTQYNKQSTEKAKEEVKTVLNLLNNHLLTRTFLVGERVSQADISMACTLLMLYINVLEPGFRKPYGNVNRWFVTLVNQPEFKKVLGEVSLCTKMAQFDAKKYNEISGKGGKKDQGKKEQTQKKPQQKEDKPANEPPAPKPKLDPWRNAPKPSMDLDAWKRCYSNNPVEVSWKYFLEHFKKEDYSIWRGAYQYNSDLKMDFMASNLVAGMFQRLEKLRKHGFGSVLIFGGNRKFQIDSVWFWLGHDLAFDLCEDWQIDYESYKWTKLNFDDDNDRKMIKEFWAGEGEFDGRECLEQKVYK</sequence>
<dbReference type="InterPro" id="IPR036282">
    <property type="entry name" value="Glutathione-S-Trfase_C_sf"/>
</dbReference>
<dbReference type="InterPro" id="IPR004046">
    <property type="entry name" value="GST_C"/>
</dbReference>
<dbReference type="Gene3D" id="3.40.30.10">
    <property type="entry name" value="Glutaredoxin"/>
    <property type="match status" value="1"/>
</dbReference>
<comment type="function">
    <text evidence="1">Probably plays a role in anchoring the complex to other cellular components.</text>
</comment>
<evidence type="ECO:0000313" key="11">
    <source>
        <dbReference type="Proteomes" id="UP001642483"/>
    </source>
</evidence>
<protein>
    <recommendedName>
        <fullName evidence="12">Elongation factor 1-gamma</fullName>
    </recommendedName>
</protein>
<evidence type="ECO:0000256" key="6">
    <source>
        <dbReference type="SAM" id="MobiDB-lite"/>
    </source>
</evidence>
<evidence type="ECO:0000259" key="8">
    <source>
        <dbReference type="PROSITE" id="PS50404"/>
    </source>
</evidence>
<dbReference type="Pfam" id="PF00043">
    <property type="entry name" value="GST_C"/>
    <property type="match status" value="1"/>
</dbReference>
<dbReference type="SUPFAM" id="SSF89942">
    <property type="entry name" value="eEF1-gamma domain"/>
    <property type="match status" value="1"/>
</dbReference>
<dbReference type="CDD" id="cd03181">
    <property type="entry name" value="GST_C_EF1Bgamma_like"/>
    <property type="match status" value="1"/>
</dbReference>